<dbReference type="PANTHER" id="PTHR46268:SF6">
    <property type="entry name" value="UNIVERSAL STRESS PROTEIN UP12"/>
    <property type="match status" value="1"/>
</dbReference>
<accession>Q2S136</accession>
<sequence>MARGGPAVQASIGPFIPSFPLVLFTTPHPPMLSIQRILFPTDFSDGARRAFPQAAHLADWHDAGLHILNVTGRHRHDHEETTANFPIATDTLTKWLRRPEKSVRGANWPDLEALPITQEQVESAEPAERILAYAEDEAIDLIVMGTHGRRGVDRMLFGSVTEEVVRKAPCPTLTVRADADVAPDQAVRRVLAPVDFSDASRSAVRHAKEIALTYGAEIDLLHVVEEPFYPPAYGLGETGFPTDKVIGSVEDELADLARSEVGYEHVMIEARTGEPSREILNYIDENEVDLTVIASHGRTGLDRMLIGSVAERVVRQSPTPVFVAKPDRAALVSSDAAEAASARD</sequence>
<protein>
    <submittedName>
        <fullName evidence="3">Universal stress protein</fullName>
    </submittedName>
</protein>
<feature type="domain" description="UspA" evidence="2">
    <location>
        <begin position="34"/>
        <end position="176"/>
    </location>
</feature>
<dbReference type="DNASU" id="3852238"/>
<dbReference type="eggNOG" id="COG0589">
    <property type="taxonomic scope" value="Bacteria"/>
</dbReference>
<dbReference type="Pfam" id="PF00582">
    <property type="entry name" value="Usp"/>
    <property type="match status" value="2"/>
</dbReference>
<dbReference type="EMBL" id="CP000159">
    <property type="protein sequence ID" value="ABC45072.1"/>
    <property type="molecule type" value="Genomic_DNA"/>
</dbReference>
<dbReference type="EnsemblBacteria" id="ABC45072">
    <property type="protein sequence ID" value="ABC45072"/>
    <property type="gene ID" value="SRU_1985"/>
</dbReference>
<dbReference type="AlphaFoldDB" id="Q2S136"/>
<dbReference type="Gene3D" id="3.40.50.620">
    <property type="entry name" value="HUPs"/>
    <property type="match status" value="1"/>
</dbReference>
<keyword evidence="4" id="KW-1185">Reference proteome</keyword>
<evidence type="ECO:0000313" key="3">
    <source>
        <dbReference type="EMBL" id="ABC45072.1"/>
    </source>
</evidence>
<dbReference type="KEGG" id="sru:SRU_1985"/>
<dbReference type="PRINTS" id="PR01438">
    <property type="entry name" value="UNVRSLSTRESS"/>
</dbReference>
<feature type="domain" description="UspA" evidence="2">
    <location>
        <begin position="188"/>
        <end position="325"/>
    </location>
</feature>
<comment type="similarity">
    <text evidence="1">Belongs to the universal stress protein A family.</text>
</comment>
<dbReference type="SUPFAM" id="SSF52402">
    <property type="entry name" value="Adenine nucleotide alpha hydrolases-like"/>
    <property type="match status" value="2"/>
</dbReference>
<evidence type="ECO:0000256" key="1">
    <source>
        <dbReference type="ARBA" id="ARBA00008791"/>
    </source>
</evidence>
<organism evidence="3 4">
    <name type="scientific">Salinibacter ruber (strain DSM 13855 / M31)</name>
    <dbReference type="NCBI Taxonomy" id="309807"/>
    <lineage>
        <taxon>Bacteria</taxon>
        <taxon>Pseudomonadati</taxon>
        <taxon>Rhodothermota</taxon>
        <taxon>Rhodothermia</taxon>
        <taxon>Rhodothermales</taxon>
        <taxon>Salinibacteraceae</taxon>
        <taxon>Salinibacter</taxon>
    </lineage>
</organism>
<proteinExistence type="inferred from homology"/>
<evidence type="ECO:0000313" key="4">
    <source>
        <dbReference type="Proteomes" id="UP000008674"/>
    </source>
</evidence>
<name>Q2S136_SALRD</name>
<dbReference type="InterPro" id="IPR006016">
    <property type="entry name" value="UspA"/>
</dbReference>
<dbReference type="CDD" id="cd00293">
    <property type="entry name" value="USP-like"/>
    <property type="match status" value="2"/>
</dbReference>
<dbReference type="InterPro" id="IPR006015">
    <property type="entry name" value="Universal_stress_UspA"/>
</dbReference>
<dbReference type="HOGENOM" id="CLU_049301_2_1_10"/>
<dbReference type="InterPro" id="IPR014729">
    <property type="entry name" value="Rossmann-like_a/b/a_fold"/>
</dbReference>
<dbReference type="Gene3D" id="3.40.50.12370">
    <property type="match status" value="1"/>
</dbReference>
<dbReference type="OrthoDB" id="1522603at2"/>
<dbReference type="PANTHER" id="PTHR46268">
    <property type="entry name" value="STRESS RESPONSE PROTEIN NHAX"/>
    <property type="match status" value="1"/>
</dbReference>
<evidence type="ECO:0000259" key="2">
    <source>
        <dbReference type="Pfam" id="PF00582"/>
    </source>
</evidence>
<reference evidence="3 4" key="1">
    <citation type="journal article" date="2005" name="Proc. Natl. Acad. Sci. U.S.A.">
        <title>The genome of Salinibacter ruber: convergence and gene exchange among hyperhalophilic bacteria and archaea.</title>
        <authorList>
            <person name="Mongodin E.F."/>
            <person name="Nelson K.E."/>
            <person name="Daugherty S."/>
            <person name="Deboy R.T."/>
            <person name="Wister J."/>
            <person name="Khouri H."/>
            <person name="Weidman J."/>
            <person name="Walsh D.A."/>
            <person name="Papke R.T."/>
            <person name="Sanchez Perez G."/>
            <person name="Sharma A.K."/>
            <person name="Nesbo C.L."/>
            <person name="MacLeod D."/>
            <person name="Bapteste E."/>
            <person name="Doolittle W.F."/>
            <person name="Charlebois R.L."/>
            <person name="Legault B."/>
            <person name="Rodriguez-Valera F."/>
        </authorList>
    </citation>
    <scope>NUCLEOTIDE SEQUENCE [LARGE SCALE GENOMIC DNA]</scope>
    <source>
        <strain evidence="4">DSM 13855 / CECT 5946 / M31</strain>
    </source>
</reference>
<dbReference type="STRING" id="309807.SRU_1985"/>
<gene>
    <name evidence="3" type="ordered locus">SRU_1985</name>
</gene>
<dbReference type="Proteomes" id="UP000008674">
    <property type="component" value="Chromosome"/>
</dbReference>